<evidence type="ECO:0000313" key="1">
    <source>
        <dbReference type="EMBL" id="KRM16164.1"/>
    </source>
</evidence>
<dbReference type="Proteomes" id="UP000050973">
    <property type="component" value="Unassembled WGS sequence"/>
</dbReference>
<dbReference type="Pfam" id="PF13563">
    <property type="entry name" value="2_5_RNA_ligase2"/>
    <property type="match status" value="1"/>
</dbReference>
<reference evidence="1 2" key="1">
    <citation type="journal article" date="2015" name="Genome Announc.">
        <title>Expanding the biotechnology potential of lactobacilli through comparative genomics of 213 strains and associated genera.</title>
        <authorList>
            <person name="Sun Z."/>
            <person name="Harris H.M."/>
            <person name="McCann A."/>
            <person name="Guo C."/>
            <person name="Argimon S."/>
            <person name="Zhang W."/>
            <person name="Yang X."/>
            <person name="Jeffery I.B."/>
            <person name="Cooney J.C."/>
            <person name="Kagawa T.F."/>
            <person name="Liu W."/>
            <person name="Song Y."/>
            <person name="Salvetti E."/>
            <person name="Wrobel A."/>
            <person name="Rasinkangas P."/>
            <person name="Parkhill J."/>
            <person name="Rea M.C."/>
            <person name="O'Sullivan O."/>
            <person name="Ritari J."/>
            <person name="Douillard F.P."/>
            <person name="Paul Ross R."/>
            <person name="Yang R."/>
            <person name="Briner A.E."/>
            <person name="Felis G.E."/>
            <person name="de Vos W.M."/>
            <person name="Barrangou R."/>
            <person name="Klaenhammer T.R."/>
            <person name="Caufield P.W."/>
            <person name="Cui Y."/>
            <person name="Zhang H."/>
            <person name="O'Toole P.W."/>
        </authorList>
    </citation>
    <scope>NUCLEOTIDE SEQUENCE [LARGE SCALE GENOMIC DNA]</scope>
    <source>
        <strain evidence="1 2">DSM 4864</strain>
    </source>
</reference>
<protein>
    <recommendedName>
        <fullName evidence="3">2'-5' RNA ligase family protein</fullName>
    </recommendedName>
</protein>
<dbReference type="InterPro" id="IPR009097">
    <property type="entry name" value="Cyclic_Pdiesterase"/>
</dbReference>
<name>A0A0R1WIR9_9LACO</name>
<evidence type="ECO:0008006" key="3">
    <source>
        <dbReference type="Google" id="ProtNLM"/>
    </source>
</evidence>
<evidence type="ECO:0000313" key="2">
    <source>
        <dbReference type="Proteomes" id="UP000050973"/>
    </source>
</evidence>
<dbReference type="AlphaFoldDB" id="A0A0R1WIR9"/>
<proteinExistence type="predicted"/>
<dbReference type="PATRIC" id="fig|1423779.3.peg.1637"/>
<gene>
    <name evidence="1" type="ORF">FC49_GL001580</name>
</gene>
<organism evidence="1 2">
    <name type="scientific">Limosilactobacillus oris DSM 4864</name>
    <dbReference type="NCBI Taxonomy" id="1423779"/>
    <lineage>
        <taxon>Bacteria</taxon>
        <taxon>Bacillati</taxon>
        <taxon>Bacillota</taxon>
        <taxon>Bacilli</taxon>
        <taxon>Lactobacillales</taxon>
        <taxon>Lactobacillaceae</taxon>
        <taxon>Limosilactobacillus</taxon>
    </lineage>
</organism>
<sequence length="232" mass="26294">MIKVEEQLRKLYRSINDQGRRRIRARQPEIDRCLRSPRPDSRRGLTLLGRLPAHVSRNIEFTLQQLAAVAPEQYYYPSPDLHITVMDLLAARDGLRLSAKQLARYRAAVGKIVATTPPIHWRLQGMIVSPGAVLVTGDYGPELAELRRRLRSELPALHLPVAERYPTVSGHVTVARFTHPISAPDRFLAAIKENAATNYGHFTMHALDLVVHDWYNRQVESCVRLPFAGDGR</sequence>
<dbReference type="Gene3D" id="3.90.1140.10">
    <property type="entry name" value="Cyclic phosphodiesterase"/>
    <property type="match status" value="1"/>
</dbReference>
<accession>A0A0R1WIR9</accession>
<dbReference type="SUPFAM" id="SSF55144">
    <property type="entry name" value="LigT-like"/>
    <property type="match status" value="1"/>
</dbReference>
<dbReference type="EMBL" id="AZGE01000005">
    <property type="protein sequence ID" value="KRM16164.1"/>
    <property type="molecule type" value="Genomic_DNA"/>
</dbReference>
<comment type="caution">
    <text evidence="1">The sequence shown here is derived from an EMBL/GenBank/DDBJ whole genome shotgun (WGS) entry which is preliminary data.</text>
</comment>